<dbReference type="SUPFAM" id="SSF56784">
    <property type="entry name" value="HAD-like"/>
    <property type="match status" value="1"/>
</dbReference>
<dbReference type="EMBL" id="WHVB01000034">
    <property type="protein sequence ID" value="KAF8467913.1"/>
    <property type="molecule type" value="Genomic_DNA"/>
</dbReference>
<proteinExistence type="predicted"/>
<evidence type="ECO:0000256" key="1">
    <source>
        <dbReference type="SAM" id="MobiDB-lite"/>
    </source>
</evidence>
<name>A0A9P5MQP4_9AGAM</name>
<sequence length="265" mass="28569">MSPHKKIEYAIFDMDGLMIDSERVYTDVTNDILAPYGAEMTWEIKSGLMGKPERAAAAHLLSFFPNIPLTIDDYLSQRNAAQDTHWPHVQLLPGVPRLVAHLAAHNVPLAIATGSTRRNFALKTAHLQHVFGHFGANVVCGGDEGVGRSKPFPDVFLAAARLLGRAVGSGDVDGEEGGDGVGEAEREERGRGLVFEDAIPGVVAGKRAGMSVVWVPDENLLGVGSSQLTEKPDQVLRSLEAFVPEEWGLPPFDDVPVSQQSGKEE</sequence>
<dbReference type="SFLD" id="SFLDS00003">
    <property type="entry name" value="Haloacid_Dehalogenase"/>
    <property type="match status" value="1"/>
</dbReference>
<dbReference type="InterPro" id="IPR023214">
    <property type="entry name" value="HAD_sf"/>
</dbReference>
<accession>A0A9P5MQP4</accession>
<protein>
    <submittedName>
        <fullName evidence="2">HAD-like protein</fullName>
    </submittedName>
</protein>
<dbReference type="InterPro" id="IPR036412">
    <property type="entry name" value="HAD-like_sf"/>
</dbReference>
<evidence type="ECO:0000313" key="2">
    <source>
        <dbReference type="EMBL" id="KAF8467913.1"/>
    </source>
</evidence>
<dbReference type="OrthoDB" id="40579at2759"/>
<dbReference type="InterPro" id="IPR023198">
    <property type="entry name" value="PGP-like_dom2"/>
</dbReference>
<reference evidence="2" key="2">
    <citation type="journal article" date="2020" name="Nat. Commun.">
        <title>Large-scale genome sequencing of mycorrhizal fungi provides insights into the early evolution of symbiotic traits.</title>
        <authorList>
            <person name="Miyauchi S."/>
            <person name="Kiss E."/>
            <person name="Kuo A."/>
            <person name="Drula E."/>
            <person name="Kohler A."/>
            <person name="Sanchez-Garcia M."/>
            <person name="Morin E."/>
            <person name="Andreopoulos B."/>
            <person name="Barry K.W."/>
            <person name="Bonito G."/>
            <person name="Buee M."/>
            <person name="Carver A."/>
            <person name="Chen C."/>
            <person name="Cichocki N."/>
            <person name="Clum A."/>
            <person name="Culley D."/>
            <person name="Crous P.W."/>
            <person name="Fauchery L."/>
            <person name="Girlanda M."/>
            <person name="Hayes R.D."/>
            <person name="Keri Z."/>
            <person name="LaButti K."/>
            <person name="Lipzen A."/>
            <person name="Lombard V."/>
            <person name="Magnuson J."/>
            <person name="Maillard F."/>
            <person name="Murat C."/>
            <person name="Nolan M."/>
            <person name="Ohm R.A."/>
            <person name="Pangilinan J."/>
            <person name="Pereira M.F."/>
            <person name="Perotto S."/>
            <person name="Peter M."/>
            <person name="Pfister S."/>
            <person name="Riley R."/>
            <person name="Sitrit Y."/>
            <person name="Stielow J.B."/>
            <person name="Szollosi G."/>
            <person name="Zifcakova L."/>
            <person name="Stursova M."/>
            <person name="Spatafora J.W."/>
            <person name="Tedersoo L."/>
            <person name="Vaario L.M."/>
            <person name="Yamada A."/>
            <person name="Yan M."/>
            <person name="Wang P."/>
            <person name="Xu J."/>
            <person name="Bruns T."/>
            <person name="Baldrian P."/>
            <person name="Vilgalys R."/>
            <person name="Dunand C."/>
            <person name="Henrissat B."/>
            <person name="Grigoriev I.V."/>
            <person name="Hibbett D."/>
            <person name="Nagy L.G."/>
            <person name="Martin F.M."/>
        </authorList>
    </citation>
    <scope>NUCLEOTIDE SEQUENCE</scope>
    <source>
        <strain evidence="2">Prilba</strain>
    </source>
</reference>
<keyword evidence="3" id="KW-1185">Reference proteome</keyword>
<dbReference type="Gene3D" id="1.10.150.240">
    <property type="entry name" value="Putative phosphatase, domain 2"/>
    <property type="match status" value="1"/>
</dbReference>
<dbReference type="GO" id="GO:0016791">
    <property type="term" value="F:phosphatase activity"/>
    <property type="evidence" value="ECO:0007669"/>
    <property type="project" value="TreeGrafter"/>
</dbReference>
<comment type="caution">
    <text evidence="2">The sequence shown here is derived from an EMBL/GenBank/DDBJ whole genome shotgun (WGS) entry which is preliminary data.</text>
</comment>
<reference evidence="2" key="1">
    <citation type="submission" date="2019-10" db="EMBL/GenBank/DDBJ databases">
        <authorList>
            <consortium name="DOE Joint Genome Institute"/>
            <person name="Kuo A."/>
            <person name="Miyauchi S."/>
            <person name="Kiss E."/>
            <person name="Drula E."/>
            <person name="Kohler A."/>
            <person name="Sanchez-Garcia M."/>
            <person name="Andreopoulos B."/>
            <person name="Barry K.W."/>
            <person name="Bonito G."/>
            <person name="Buee M."/>
            <person name="Carver A."/>
            <person name="Chen C."/>
            <person name="Cichocki N."/>
            <person name="Clum A."/>
            <person name="Culley D."/>
            <person name="Crous P.W."/>
            <person name="Fauchery L."/>
            <person name="Girlanda M."/>
            <person name="Hayes R."/>
            <person name="Keri Z."/>
            <person name="LaButti K."/>
            <person name="Lipzen A."/>
            <person name="Lombard V."/>
            <person name="Magnuson J."/>
            <person name="Maillard F."/>
            <person name="Morin E."/>
            <person name="Murat C."/>
            <person name="Nolan M."/>
            <person name="Ohm R."/>
            <person name="Pangilinan J."/>
            <person name="Pereira M."/>
            <person name="Perotto S."/>
            <person name="Peter M."/>
            <person name="Riley R."/>
            <person name="Sitrit Y."/>
            <person name="Stielow B."/>
            <person name="Szollosi G."/>
            <person name="Zifcakova L."/>
            <person name="Stursova M."/>
            <person name="Spatafora J.W."/>
            <person name="Tedersoo L."/>
            <person name="Vaario L.-M."/>
            <person name="Yamada A."/>
            <person name="Yan M."/>
            <person name="Wang P."/>
            <person name="Xu J."/>
            <person name="Bruns T."/>
            <person name="Baldrian P."/>
            <person name="Vilgalys R."/>
            <person name="Henrissat B."/>
            <person name="Grigoriev I.V."/>
            <person name="Hibbett D."/>
            <person name="Nagy L.G."/>
            <person name="Martin F.M."/>
        </authorList>
    </citation>
    <scope>NUCLEOTIDE SEQUENCE</scope>
    <source>
        <strain evidence="2">Prilba</strain>
    </source>
</reference>
<dbReference type="FunFam" id="1.10.150.240:FF:000001">
    <property type="entry name" value="Haloacid dehalogenase-like hydrolase domain"/>
    <property type="match status" value="1"/>
</dbReference>
<gene>
    <name evidence="2" type="ORF">DFH94DRAFT_287621</name>
</gene>
<dbReference type="Gene3D" id="3.40.50.1000">
    <property type="entry name" value="HAD superfamily/HAD-like"/>
    <property type="match status" value="1"/>
</dbReference>
<dbReference type="Proteomes" id="UP000759537">
    <property type="component" value="Unassembled WGS sequence"/>
</dbReference>
<dbReference type="PANTHER" id="PTHR18901:SF38">
    <property type="entry name" value="PSEUDOURIDINE-5'-PHOSPHATASE"/>
    <property type="match status" value="1"/>
</dbReference>
<organism evidence="2 3">
    <name type="scientific">Russula ochroleuca</name>
    <dbReference type="NCBI Taxonomy" id="152965"/>
    <lineage>
        <taxon>Eukaryota</taxon>
        <taxon>Fungi</taxon>
        <taxon>Dikarya</taxon>
        <taxon>Basidiomycota</taxon>
        <taxon>Agaricomycotina</taxon>
        <taxon>Agaricomycetes</taxon>
        <taxon>Russulales</taxon>
        <taxon>Russulaceae</taxon>
        <taxon>Russula</taxon>
    </lineage>
</organism>
<dbReference type="SFLD" id="SFLDG01129">
    <property type="entry name" value="C1.5:_HAD__Beta-PGM__Phosphata"/>
    <property type="match status" value="1"/>
</dbReference>
<dbReference type="Pfam" id="PF00702">
    <property type="entry name" value="Hydrolase"/>
    <property type="match status" value="1"/>
</dbReference>
<feature type="region of interest" description="Disordered" evidence="1">
    <location>
        <begin position="168"/>
        <end position="189"/>
    </location>
</feature>
<dbReference type="PANTHER" id="PTHR18901">
    <property type="entry name" value="2-DEOXYGLUCOSE-6-PHOSPHATE PHOSPHATASE 2"/>
    <property type="match status" value="1"/>
</dbReference>
<evidence type="ECO:0000313" key="3">
    <source>
        <dbReference type="Proteomes" id="UP000759537"/>
    </source>
</evidence>
<dbReference type="AlphaFoldDB" id="A0A9P5MQP4"/>